<protein>
    <recommendedName>
        <fullName evidence="4">Large ribosomal subunit protein bL28m</fullName>
    </recommendedName>
    <alternativeName>
        <fullName evidence="5">39S ribosomal protein L28, mitochondrial</fullName>
    </alternativeName>
</protein>
<dbReference type="InterPro" id="IPR026569">
    <property type="entry name" value="Ribosomal_bL28"/>
</dbReference>
<evidence type="ECO:0000256" key="2">
    <source>
        <dbReference type="ARBA" id="ARBA00022980"/>
    </source>
</evidence>
<keyword evidence="3" id="KW-0687">Ribonucleoprotein</keyword>
<dbReference type="PANTHER" id="PTHR13528">
    <property type="entry name" value="39S RIBOSOMAL PROTEIN L28, MITOCHONDRIAL"/>
    <property type="match status" value="1"/>
</dbReference>
<dbReference type="GO" id="GO:0005762">
    <property type="term" value="C:mitochondrial large ribosomal subunit"/>
    <property type="evidence" value="ECO:0007669"/>
    <property type="project" value="TreeGrafter"/>
</dbReference>
<dbReference type="Proteomes" id="UP000472267">
    <property type="component" value="Chromosome 14"/>
</dbReference>
<evidence type="ECO:0000256" key="3">
    <source>
        <dbReference type="ARBA" id="ARBA00023274"/>
    </source>
</evidence>
<proteinExistence type="inferred from homology"/>
<name>A0A672IPZ0_SALFA</name>
<dbReference type="InterPro" id="IPR034704">
    <property type="entry name" value="Ribosomal_bL28/bL31-like_sf"/>
</dbReference>
<dbReference type="GO" id="GO:0003735">
    <property type="term" value="F:structural constituent of ribosome"/>
    <property type="evidence" value="ECO:0007669"/>
    <property type="project" value="InterPro"/>
</dbReference>
<evidence type="ECO:0000313" key="7">
    <source>
        <dbReference type="Proteomes" id="UP000472267"/>
    </source>
</evidence>
<evidence type="ECO:0000256" key="4">
    <source>
        <dbReference type="ARBA" id="ARBA00035269"/>
    </source>
</evidence>
<evidence type="ECO:0000256" key="1">
    <source>
        <dbReference type="ARBA" id="ARBA00008760"/>
    </source>
</evidence>
<dbReference type="InParanoid" id="A0A672IPZ0"/>
<keyword evidence="7" id="KW-1185">Reference proteome</keyword>
<dbReference type="Ensembl" id="ENSSFAT00005044678.1">
    <property type="protein sequence ID" value="ENSSFAP00005043132.1"/>
    <property type="gene ID" value="ENSSFAG00005021369.1"/>
</dbReference>
<dbReference type="OMA" id="KMSNRLK"/>
<sequence length="256" mass="30042">MPLHKYPVKMWDALKMKQGIYARLPKHYLKSLEVKEPTPVHWKPLGVQYRVNPKTGQKERVQDVPIPIYYPPQSQSGLWGGEGWISGYRYANNDKMSNRLKKVWKPKLLKRELYSEILDHKFTITVTPRTLDLIDAAYGFDFYILRTPKEDLNSKLGMDLKRAMLLRLAQRDTKLYPNNPAKKEQVYKKYKQQFEIPAEEAEWVGLSLEEALEKQRQLEHKEPDPLFKVCVDKLTEELHMKKLLEPLLVDKKGPAA</sequence>
<gene>
    <name evidence="6" type="primary">mrpl28</name>
</gene>
<reference evidence="6" key="3">
    <citation type="submission" date="2025-09" db="UniProtKB">
        <authorList>
            <consortium name="Ensembl"/>
        </authorList>
    </citation>
    <scope>IDENTIFICATION</scope>
</reference>
<dbReference type="AlphaFoldDB" id="A0A672IPZ0"/>
<dbReference type="PANTHER" id="PTHR13528:SF2">
    <property type="entry name" value="LARGE RIBOSOMAL SUBUNIT PROTEIN BL28M"/>
    <property type="match status" value="1"/>
</dbReference>
<dbReference type="Pfam" id="PF00830">
    <property type="entry name" value="Ribosomal_L28"/>
    <property type="match status" value="1"/>
</dbReference>
<reference evidence="6" key="2">
    <citation type="submission" date="2025-08" db="UniProtKB">
        <authorList>
            <consortium name="Ensembl"/>
        </authorList>
    </citation>
    <scope>IDENTIFICATION</scope>
</reference>
<keyword evidence="2" id="KW-0689">Ribosomal protein</keyword>
<dbReference type="SUPFAM" id="SSF143800">
    <property type="entry name" value="L28p-like"/>
    <property type="match status" value="1"/>
</dbReference>
<accession>A0A672IPZ0</accession>
<organism evidence="6 7">
    <name type="scientific">Salarias fasciatus</name>
    <name type="common">Jewelled blenny</name>
    <name type="synonym">Blennius fasciatus</name>
    <dbReference type="NCBI Taxonomy" id="181472"/>
    <lineage>
        <taxon>Eukaryota</taxon>
        <taxon>Metazoa</taxon>
        <taxon>Chordata</taxon>
        <taxon>Craniata</taxon>
        <taxon>Vertebrata</taxon>
        <taxon>Euteleostomi</taxon>
        <taxon>Actinopterygii</taxon>
        <taxon>Neopterygii</taxon>
        <taxon>Teleostei</taxon>
        <taxon>Neoteleostei</taxon>
        <taxon>Acanthomorphata</taxon>
        <taxon>Ovalentaria</taxon>
        <taxon>Blenniimorphae</taxon>
        <taxon>Blenniiformes</taxon>
        <taxon>Blennioidei</taxon>
        <taxon>Blenniidae</taxon>
        <taxon>Salariinae</taxon>
        <taxon>Salarias</taxon>
    </lineage>
</organism>
<evidence type="ECO:0000256" key="5">
    <source>
        <dbReference type="ARBA" id="ARBA00035538"/>
    </source>
</evidence>
<comment type="similarity">
    <text evidence="1">Belongs to the bacterial ribosomal protein bL28 family.</text>
</comment>
<reference evidence="6" key="1">
    <citation type="submission" date="2019-06" db="EMBL/GenBank/DDBJ databases">
        <authorList>
            <consortium name="Wellcome Sanger Institute Data Sharing"/>
        </authorList>
    </citation>
    <scope>NUCLEOTIDE SEQUENCE [LARGE SCALE GENOMIC DNA]</scope>
</reference>
<evidence type="ECO:0000313" key="6">
    <source>
        <dbReference type="Ensembl" id="ENSSFAP00005043132.1"/>
    </source>
</evidence>